<evidence type="ECO:0000256" key="2">
    <source>
        <dbReference type="ARBA" id="ARBA00022475"/>
    </source>
</evidence>
<dbReference type="STRING" id="1123037.GCA_000425305_02018"/>
<feature type="binding site" evidence="6">
    <location>
        <position position="504"/>
    </location>
    <ligand>
        <name>Zn(2+)</name>
        <dbReference type="ChEBI" id="CHEBI:29105"/>
    </ligand>
</feature>
<evidence type="ECO:0000256" key="4">
    <source>
        <dbReference type="ARBA" id="ARBA00022833"/>
    </source>
</evidence>
<dbReference type="InterPro" id="IPR018752">
    <property type="entry name" value="DabA"/>
</dbReference>
<feature type="binding site" evidence="6">
    <location>
        <position position="335"/>
    </location>
    <ligand>
        <name>Zn(2+)</name>
        <dbReference type="ChEBI" id="CHEBI:29105"/>
    </ligand>
</feature>
<comment type="subcellular location">
    <subcellularLocation>
        <location evidence="6">Cell membrane</location>
        <topology evidence="6">Peripheral membrane protein</topology>
    </subcellularLocation>
</comment>
<feature type="binding site" evidence="6">
    <location>
        <position position="519"/>
    </location>
    <ligand>
        <name>Zn(2+)</name>
        <dbReference type="ChEBI" id="CHEBI:29105"/>
    </ligand>
</feature>
<protein>
    <recommendedName>
        <fullName evidence="6">Probable inorganic carbon transporter subunit DabA</fullName>
    </recommendedName>
</protein>
<dbReference type="HAMAP" id="MF_01871">
    <property type="entry name" value="DabA"/>
    <property type="match status" value="1"/>
</dbReference>
<comment type="caution">
    <text evidence="7">The sequence shown here is derived from an EMBL/GenBank/DDBJ whole genome shotgun (WGS) entry which is preliminary data.</text>
</comment>
<organism evidence="7 8">
    <name type="scientific">Psychroserpens burtonensis</name>
    <dbReference type="NCBI Taxonomy" id="49278"/>
    <lineage>
        <taxon>Bacteria</taxon>
        <taxon>Pseudomonadati</taxon>
        <taxon>Bacteroidota</taxon>
        <taxon>Flavobacteriia</taxon>
        <taxon>Flavobacteriales</taxon>
        <taxon>Flavobacteriaceae</taxon>
        <taxon>Psychroserpens</taxon>
    </lineage>
</organism>
<accession>A0A5C7BAI5</accession>
<feature type="binding site" evidence="6">
    <location>
        <position position="333"/>
    </location>
    <ligand>
        <name>Zn(2+)</name>
        <dbReference type="ChEBI" id="CHEBI:29105"/>
    </ligand>
</feature>
<dbReference type="RefSeq" id="WP_051229824.1">
    <property type="nucleotide sequence ID" value="NZ_VOSB01000007.1"/>
</dbReference>
<comment type="similarity">
    <text evidence="6">Belongs to the inorganic carbon transporter (TC 9.A.2) DabA family.</text>
</comment>
<keyword evidence="1 6" id="KW-0813">Transport</keyword>
<keyword evidence="4 6" id="KW-0862">Zinc</keyword>
<comment type="subunit">
    <text evidence="6">Forms a complex with DabB.</text>
</comment>
<dbReference type="PANTHER" id="PTHR38344:SF1">
    <property type="entry name" value="INORGANIC CARBON TRANSPORTER SUBUNIT DABA-RELATED"/>
    <property type="match status" value="1"/>
</dbReference>
<dbReference type="AlphaFoldDB" id="A0A5C7BAI5"/>
<proteinExistence type="inferred from homology"/>
<keyword evidence="2 6" id="KW-1003">Cell membrane</keyword>
<keyword evidence="8" id="KW-1185">Reference proteome</keyword>
<dbReference type="OrthoDB" id="9805101at2"/>
<sequence length="847" mass="97314">MKTVNLQFNEEKTIEHLVHHLPSQLTLKDFVHHNSLHNFQDKEFFEGIFSASKIFGIQVTFNLNEYRKLHRQGRIRTDIINQVITNKKGVSHLEAFKQKMLEHPYKHTYNPRIGKLRANWKKQYKIDLENLVQPLLFRIIGSYLDQGIAIWHFPFEEKGLINALKILEQKSLTSFFKTKKAKRLLLSDDLSIEKLLKILVGNESYYENYLFDQQFSHKGWSGLVSAIEGTPETLFYRKKVHLKDFILLELLLEYDALEKTLGNHWEPLATDYPIEAEDYFAPIEFGEMEEVLQLWQEAFEWDYYDEVLAGVAKLAESKRHIQNVETSFQAIFCVDDRECSLRRHLEYIDPMCETLGAPGFYGAAIYFQPYKAQFYEKNCPVALTPKHLIKEIEISKKRDHEVIHSKNSHTFFKGFLYSMSLGLWAGFRLFRDLFNPKMQPDIADAFSHMDVKGKLLIENQDPNHIENGLQVGYTIEEMVDIVSSLLKGIGLVDKYAPIVYVVAHGSSSANNPHHGAHDCGACSGRPGAINARVFAYMANHLKVRAILAKKGLIIPEHTQFLPAMHDTSSDEVGYYDQEILSSENARHHQLHIDTFENALGLNAKERARRFASIDISKDIKHIRNEIKKRSVSYFEPRPELGHGTNALCHVGSREKIKGLFLDRRAFLQSYDYRSDPNGDVLLQVLSPLPNVCGGINLEYYFSRMDNEKMGAGTKLPHNVMGLIGVANSSDGDLRPGLPLQMIENHDPVRLLMMVEHTPEIVLKTIKSSQAMYDWFDKKWLHLVAISPEDGKLYYFCDGKFERYNPLLKITTTSDILGVIETAGEMKSNHILDATKENISVQIYSDKI</sequence>
<dbReference type="Pfam" id="PF10070">
    <property type="entry name" value="DabA"/>
    <property type="match status" value="1"/>
</dbReference>
<dbReference type="EMBL" id="VOSB01000007">
    <property type="protein sequence ID" value="TXE18571.1"/>
    <property type="molecule type" value="Genomic_DNA"/>
</dbReference>
<keyword evidence="3 6" id="KW-0479">Metal-binding</keyword>
<dbReference type="GO" id="GO:0005886">
    <property type="term" value="C:plasma membrane"/>
    <property type="evidence" value="ECO:0007669"/>
    <property type="project" value="UniProtKB-SubCell"/>
</dbReference>
<comment type="cofactor">
    <cofactor evidence="6">
        <name>Zn(2+)</name>
        <dbReference type="ChEBI" id="CHEBI:29105"/>
    </cofactor>
</comment>
<dbReference type="PANTHER" id="PTHR38344">
    <property type="entry name" value="UPF0753 PROTEIN AQ_863"/>
    <property type="match status" value="1"/>
</dbReference>
<evidence type="ECO:0000256" key="6">
    <source>
        <dbReference type="HAMAP-Rule" id="MF_01871"/>
    </source>
</evidence>
<comment type="function">
    <text evidence="6">Part of an energy-coupled inorganic carbon pump.</text>
</comment>
<reference evidence="7 8" key="1">
    <citation type="submission" date="2019-08" db="EMBL/GenBank/DDBJ databases">
        <title>Genome of Psychroserpens burtonensis ACAM 167.</title>
        <authorList>
            <person name="Bowman J.P."/>
        </authorList>
    </citation>
    <scope>NUCLEOTIDE SEQUENCE [LARGE SCALE GENOMIC DNA]</scope>
    <source>
        <strain evidence="7 8">ACAM 167</strain>
    </source>
</reference>
<keyword evidence="5 6" id="KW-0472">Membrane</keyword>
<evidence type="ECO:0000256" key="1">
    <source>
        <dbReference type="ARBA" id="ARBA00022448"/>
    </source>
</evidence>
<name>A0A5C7BAI5_9FLAO</name>
<dbReference type="GO" id="GO:0008270">
    <property type="term" value="F:zinc ion binding"/>
    <property type="evidence" value="ECO:0007669"/>
    <property type="project" value="UniProtKB-UniRule"/>
</dbReference>
<evidence type="ECO:0000313" key="7">
    <source>
        <dbReference type="EMBL" id="TXE18571.1"/>
    </source>
</evidence>
<gene>
    <name evidence="6" type="primary">dabA</name>
    <name evidence="7" type="ORF">ES692_05885</name>
</gene>
<evidence type="ECO:0000313" key="8">
    <source>
        <dbReference type="Proteomes" id="UP000321938"/>
    </source>
</evidence>
<evidence type="ECO:0000256" key="5">
    <source>
        <dbReference type="ARBA" id="ARBA00023136"/>
    </source>
</evidence>
<evidence type="ECO:0000256" key="3">
    <source>
        <dbReference type="ARBA" id="ARBA00022723"/>
    </source>
</evidence>
<dbReference type="Proteomes" id="UP000321938">
    <property type="component" value="Unassembled WGS sequence"/>
</dbReference>